<dbReference type="Proteomes" id="UP000504635">
    <property type="component" value="Unplaced"/>
</dbReference>
<dbReference type="PROSITE" id="PS50157">
    <property type="entry name" value="ZINC_FINGER_C2H2_2"/>
    <property type="match status" value="1"/>
</dbReference>
<dbReference type="KEGG" id="soy:115886361"/>
<keyword evidence="5" id="KW-0862">Zinc</keyword>
<dbReference type="InterPro" id="IPR050224">
    <property type="entry name" value="TALE_homeobox"/>
</dbReference>
<sequence>MTKVCRLCLTKLQRGTKYFNINAVESFTGFMPYRDQLTTCIPEMALDLIPNPVICNNCRTALKSSYVFKSRCLLVEKKIRQHVESHPSKTLMYNLADIDTSSLPKAAKYESEIQRESPHKKPVAILPKIEVAEQPVSLLSNLLSSATESVPSSDPREPEFLNISESNFEEENTNSDKIPAKKKSREIIGSELMSCNRCDKQFSSVSLMHIHKMRVHEEDYICNFCNVAFKTLQNLRRHNQQCQKLKSVNTSDSVLSKRPHLPAKAKNHLKKWLFRHTEHPYPTDVEKQQLMKETNLSLLQVENWFINARRRILSDLTRLKYMRRRSRPSDRIELEESEEVMMRYRNEGDIPNIRLISDLIDPLTAGLDDASESPDTHNNSTETEDENSGKNIKEEESSENSEEEEDPLENIPLIKIAKRIKIEVDER</sequence>
<evidence type="ECO:0000259" key="9">
    <source>
        <dbReference type="PROSITE" id="PS50157"/>
    </source>
</evidence>
<evidence type="ECO:0000256" key="2">
    <source>
        <dbReference type="ARBA" id="ARBA00023125"/>
    </source>
</evidence>
<evidence type="ECO:0000256" key="7">
    <source>
        <dbReference type="SAM" id="MobiDB-lite"/>
    </source>
</evidence>
<comment type="subcellular location">
    <subcellularLocation>
        <location evidence="1 6">Nucleus</location>
    </subcellularLocation>
</comment>
<evidence type="ECO:0000313" key="11">
    <source>
        <dbReference type="RefSeq" id="XP_030761360.1"/>
    </source>
</evidence>
<dbReference type="SUPFAM" id="SSF57716">
    <property type="entry name" value="Glucocorticoid receptor-like (DNA-binding domain)"/>
    <property type="match status" value="1"/>
</dbReference>
<protein>
    <submittedName>
        <fullName evidence="11">Uncharacterized protein LOC115886361 isoform X1</fullName>
    </submittedName>
</protein>
<keyword evidence="5" id="KW-0863">Zinc-finger</keyword>
<dbReference type="GO" id="GO:0000987">
    <property type="term" value="F:cis-regulatory region sequence-specific DNA binding"/>
    <property type="evidence" value="ECO:0007669"/>
    <property type="project" value="UniProtKB-ARBA"/>
</dbReference>
<dbReference type="GeneID" id="115886361"/>
<dbReference type="InterPro" id="IPR001356">
    <property type="entry name" value="HD"/>
</dbReference>
<dbReference type="Gene3D" id="1.10.10.60">
    <property type="entry name" value="Homeodomain-like"/>
    <property type="match status" value="1"/>
</dbReference>
<keyword evidence="4 6" id="KW-0539">Nucleus</keyword>
<dbReference type="InterPro" id="IPR013087">
    <property type="entry name" value="Znf_C2H2_type"/>
</dbReference>
<dbReference type="GO" id="GO:0001654">
    <property type="term" value="P:eye development"/>
    <property type="evidence" value="ECO:0007669"/>
    <property type="project" value="UniProtKB-ARBA"/>
</dbReference>
<dbReference type="SMART" id="SM00389">
    <property type="entry name" value="HOX"/>
    <property type="match status" value="1"/>
</dbReference>
<keyword evidence="2 6" id="KW-0238">DNA-binding</keyword>
<keyword evidence="5" id="KW-0479">Metal-binding</keyword>
<dbReference type="PANTHER" id="PTHR11850">
    <property type="entry name" value="HOMEOBOX PROTEIN TRANSCRIPTION FACTORS"/>
    <property type="match status" value="1"/>
</dbReference>
<reference evidence="11" key="1">
    <citation type="submission" date="2025-08" db="UniProtKB">
        <authorList>
            <consortium name="RefSeq"/>
        </authorList>
    </citation>
    <scope>IDENTIFICATION</scope>
    <source>
        <tissue evidence="11">Gonads</tissue>
    </source>
</reference>
<dbReference type="OrthoDB" id="10056939at2759"/>
<dbReference type="GO" id="GO:0048646">
    <property type="term" value="P:anatomical structure formation involved in morphogenesis"/>
    <property type="evidence" value="ECO:0007669"/>
    <property type="project" value="UniProtKB-ARBA"/>
</dbReference>
<dbReference type="InterPro" id="IPR008422">
    <property type="entry name" value="KN_HD"/>
</dbReference>
<feature type="domain" description="C2H2-type" evidence="9">
    <location>
        <begin position="193"/>
        <end position="221"/>
    </location>
</feature>
<feature type="region of interest" description="Disordered" evidence="7">
    <location>
        <begin position="365"/>
        <end position="411"/>
    </location>
</feature>
<dbReference type="InterPro" id="IPR009057">
    <property type="entry name" value="Homeodomain-like_sf"/>
</dbReference>
<dbReference type="Gene3D" id="3.30.160.60">
    <property type="entry name" value="Classic Zinc Finger"/>
    <property type="match status" value="1"/>
</dbReference>
<proteinExistence type="predicted"/>
<dbReference type="SUPFAM" id="SSF57667">
    <property type="entry name" value="beta-beta-alpha zinc fingers"/>
    <property type="match status" value="1"/>
</dbReference>
<dbReference type="SMART" id="SM00868">
    <property type="entry name" value="zf-AD"/>
    <property type="match status" value="1"/>
</dbReference>
<dbReference type="AlphaFoldDB" id="A0A6J2YEQ4"/>
<evidence type="ECO:0000259" key="8">
    <source>
        <dbReference type="PROSITE" id="PS50071"/>
    </source>
</evidence>
<dbReference type="InParanoid" id="A0A6J2YEQ4"/>
<feature type="domain" description="Homeobox" evidence="8">
    <location>
        <begin position="252"/>
        <end position="315"/>
    </location>
</feature>
<dbReference type="PROSITE" id="PS50071">
    <property type="entry name" value="HOMEOBOX_2"/>
    <property type="match status" value="1"/>
</dbReference>
<accession>A0A6J2YEQ4</accession>
<keyword evidence="10" id="KW-1185">Reference proteome</keyword>
<keyword evidence="3 6" id="KW-0371">Homeobox</keyword>
<evidence type="ECO:0000313" key="10">
    <source>
        <dbReference type="Proteomes" id="UP000504635"/>
    </source>
</evidence>
<evidence type="ECO:0000256" key="4">
    <source>
        <dbReference type="ARBA" id="ARBA00023242"/>
    </source>
</evidence>
<dbReference type="Pfam" id="PF05920">
    <property type="entry name" value="Homeobox_KN"/>
    <property type="match status" value="1"/>
</dbReference>
<evidence type="ECO:0000256" key="6">
    <source>
        <dbReference type="PROSITE-ProRule" id="PRU00108"/>
    </source>
</evidence>
<dbReference type="RefSeq" id="XP_030761360.1">
    <property type="nucleotide sequence ID" value="XM_030905500.1"/>
</dbReference>
<evidence type="ECO:0000256" key="3">
    <source>
        <dbReference type="ARBA" id="ARBA00023155"/>
    </source>
</evidence>
<dbReference type="SMART" id="SM00355">
    <property type="entry name" value="ZnF_C2H2"/>
    <property type="match status" value="2"/>
</dbReference>
<evidence type="ECO:0000256" key="1">
    <source>
        <dbReference type="ARBA" id="ARBA00004123"/>
    </source>
</evidence>
<name>A0A6J2YEQ4_SITOR</name>
<dbReference type="GO" id="GO:0006355">
    <property type="term" value="P:regulation of DNA-templated transcription"/>
    <property type="evidence" value="ECO:0007669"/>
    <property type="project" value="InterPro"/>
</dbReference>
<dbReference type="GO" id="GO:0005634">
    <property type="term" value="C:nucleus"/>
    <property type="evidence" value="ECO:0007669"/>
    <property type="project" value="UniProtKB-SubCell"/>
</dbReference>
<organism evidence="10 11">
    <name type="scientific">Sitophilus oryzae</name>
    <name type="common">Rice weevil</name>
    <name type="synonym">Curculio oryzae</name>
    <dbReference type="NCBI Taxonomy" id="7048"/>
    <lineage>
        <taxon>Eukaryota</taxon>
        <taxon>Metazoa</taxon>
        <taxon>Ecdysozoa</taxon>
        <taxon>Arthropoda</taxon>
        <taxon>Hexapoda</taxon>
        <taxon>Insecta</taxon>
        <taxon>Pterygota</taxon>
        <taxon>Neoptera</taxon>
        <taxon>Endopterygota</taxon>
        <taxon>Coleoptera</taxon>
        <taxon>Polyphaga</taxon>
        <taxon>Cucujiformia</taxon>
        <taxon>Curculionidae</taxon>
        <taxon>Dryophthorinae</taxon>
        <taxon>Sitophilus</taxon>
    </lineage>
</organism>
<evidence type="ECO:0000256" key="5">
    <source>
        <dbReference type="PROSITE-ProRule" id="PRU00042"/>
    </source>
</evidence>
<dbReference type="PROSITE" id="PS00028">
    <property type="entry name" value="ZINC_FINGER_C2H2_1"/>
    <property type="match status" value="1"/>
</dbReference>
<dbReference type="GO" id="GO:0008270">
    <property type="term" value="F:zinc ion binding"/>
    <property type="evidence" value="ECO:0007669"/>
    <property type="project" value="UniProtKB-KW"/>
</dbReference>
<dbReference type="InterPro" id="IPR036236">
    <property type="entry name" value="Znf_C2H2_sf"/>
</dbReference>
<dbReference type="SUPFAM" id="SSF46689">
    <property type="entry name" value="Homeodomain-like"/>
    <property type="match status" value="1"/>
</dbReference>
<feature type="compositionally biased region" description="Acidic residues" evidence="7">
    <location>
        <begin position="396"/>
        <end position="408"/>
    </location>
</feature>
<dbReference type="GO" id="GO:0009887">
    <property type="term" value="P:animal organ morphogenesis"/>
    <property type="evidence" value="ECO:0007669"/>
    <property type="project" value="UniProtKB-ARBA"/>
</dbReference>
<feature type="DNA-binding region" description="Homeobox" evidence="6">
    <location>
        <begin position="254"/>
        <end position="316"/>
    </location>
</feature>
<dbReference type="InterPro" id="IPR012934">
    <property type="entry name" value="Znf_AD"/>
</dbReference>
<dbReference type="CDD" id="cd00086">
    <property type="entry name" value="homeodomain"/>
    <property type="match status" value="1"/>
</dbReference>
<gene>
    <name evidence="11" type="primary">LOC115886361</name>
</gene>